<dbReference type="RefSeq" id="WP_129076771.1">
    <property type="nucleotide sequence ID" value="NZ_QOUX01000001.1"/>
</dbReference>
<dbReference type="InterPro" id="IPR045225">
    <property type="entry name" value="Uracil/uridine/allantoin_perm"/>
</dbReference>
<reference evidence="7 8" key="1">
    <citation type="journal article" date="2019" name="Int. J. Syst. Evol. Microbiol.">
        <title>Anaerobacillus alkaliphilus sp. nov., a novel alkaliphilic and moderately halophilic bacterium.</title>
        <authorList>
            <person name="Borsodi A.K."/>
            <person name="Aszalos J.M."/>
            <person name="Bihari P."/>
            <person name="Nagy I."/>
            <person name="Schumann P."/>
            <person name="Sproer C."/>
            <person name="Kovacs A.L."/>
            <person name="Boka K."/>
            <person name="Dobosy P."/>
            <person name="Ovari M."/>
            <person name="Szili-Kovacs T."/>
            <person name="Toth E."/>
        </authorList>
    </citation>
    <scope>NUCLEOTIDE SEQUENCE [LARGE SCALE GENOMIC DNA]</scope>
    <source>
        <strain evidence="7 8">B16-10</strain>
    </source>
</reference>
<evidence type="ECO:0000256" key="4">
    <source>
        <dbReference type="ARBA" id="ARBA00022989"/>
    </source>
</evidence>
<keyword evidence="8" id="KW-1185">Reference proteome</keyword>
<comment type="subcellular location">
    <subcellularLocation>
        <location evidence="1">Membrane</location>
        <topology evidence="1">Multi-pass membrane protein</topology>
    </subcellularLocation>
</comment>
<evidence type="ECO:0000256" key="1">
    <source>
        <dbReference type="ARBA" id="ARBA00004141"/>
    </source>
</evidence>
<dbReference type="CDD" id="cd10323">
    <property type="entry name" value="SLC-NCS1sbd"/>
    <property type="match status" value="1"/>
</dbReference>
<dbReference type="InterPro" id="IPR001248">
    <property type="entry name" value="Pur-cyt_permease"/>
</dbReference>
<accession>A0A4Q0VZI6</accession>
<keyword evidence="4 6" id="KW-1133">Transmembrane helix</keyword>
<feature type="transmembrane region" description="Helical" evidence="6">
    <location>
        <begin position="330"/>
        <end position="349"/>
    </location>
</feature>
<evidence type="ECO:0000313" key="7">
    <source>
        <dbReference type="EMBL" id="RXJ04428.1"/>
    </source>
</evidence>
<dbReference type="GO" id="GO:0005886">
    <property type="term" value="C:plasma membrane"/>
    <property type="evidence" value="ECO:0007669"/>
    <property type="project" value="TreeGrafter"/>
</dbReference>
<comment type="similarity">
    <text evidence="2">Belongs to the purine-cytosine permease (2.A.39) family.</text>
</comment>
<feature type="transmembrane region" description="Helical" evidence="6">
    <location>
        <begin position="426"/>
        <end position="445"/>
    </location>
</feature>
<feature type="transmembrane region" description="Helical" evidence="6">
    <location>
        <begin position="355"/>
        <end position="379"/>
    </location>
</feature>
<evidence type="ECO:0000256" key="3">
    <source>
        <dbReference type="ARBA" id="ARBA00022692"/>
    </source>
</evidence>
<gene>
    <name evidence="7" type="ORF">DS745_03315</name>
</gene>
<feature type="transmembrane region" description="Helical" evidence="6">
    <location>
        <begin position="289"/>
        <end position="309"/>
    </location>
</feature>
<feature type="transmembrane region" description="Helical" evidence="6">
    <location>
        <begin position="252"/>
        <end position="277"/>
    </location>
</feature>
<feature type="transmembrane region" description="Helical" evidence="6">
    <location>
        <begin position="202"/>
        <end position="226"/>
    </location>
</feature>
<protein>
    <submittedName>
        <fullName evidence="7">Nitrate reductase</fullName>
    </submittedName>
</protein>
<dbReference type="PANTHER" id="PTHR30618:SF0">
    <property type="entry name" value="PURINE-URACIL PERMEASE NCS1"/>
    <property type="match status" value="1"/>
</dbReference>
<organism evidence="7 8">
    <name type="scientific">Anaerobacillus alkaliphilus</name>
    <dbReference type="NCBI Taxonomy" id="1548597"/>
    <lineage>
        <taxon>Bacteria</taxon>
        <taxon>Bacillati</taxon>
        <taxon>Bacillota</taxon>
        <taxon>Bacilli</taxon>
        <taxon>Bacillales</taxon>
        <taxon>Bacillaceae</taxon>
        <taxon>Anaerobacillus</taxon>
    </lineage>
</organism>
<evidence type="ECO:0000256" key="6">
    <source>
        <dbReference type="SAM" id="Phobius"/>
    </source>
</evidence>
<dbReference type="OrthoDB" id="9780088at2"/>
<dbReference type="EMBL" id="QOUX01000001">
    <property type="protein sequence ID" value="RXJ04428.1"/>
    <property type="molecule type" value="Genomic_DNA"/>
</dbReference>
<feature type="transmembrane region" description="Helical" evidence="6">
    <location>
        <begin position="128"/>
        <end position="151"/>
    </location>
</feature>
<comment type="caution">
    <text evidence="7">The sequence shown here is derived from an EMBL/GenBank/DDBJ whole genome shotgun (WGS) entry which is preliminary data.</text>
</comment>
<proteinExistence type="inferred from homology"/>
<evidence type="ECO:0000256" key="2">
    <source>
        <dbReference type="ARBA" id="ARBA00008974"/>
    </source>
</evidence>
<evidence type="ECO:0000313" key="8">
    <source>
        <dbReference type="Proteomes" id="UP000290649"/>
    </source>
</evidence>
<feature type="transmembrane region" description="Helical" evidence="6">
    <location>
        <begin position="399"/>
        <end position="420"/>
    </location>
</feature>
<dbReference type="GO" id="GO:0015205">
    <property type="term" value="F:nucleobase transmembrane transporter activity"/>
    <property type="evidence" value="ECO:0007669"/>
    <property type="project" value="TreeGrafter"/>
</dbReference>
<dbReference type="AlphaFoldDB" id="A0A4Q0VZI6"/>
<feature type="transmembrane region" description="Helical" evidence="6">
    <location>
        <begin position="163"/>
        <end position="182"/>
    </location>
</feature>
<keyword evidence="5 6" id="KW-0472">Membrane</keyword>
<evidence type="ECO:0000256" key="5">
    <source>
        <dbReference type="ARBA" id="ARBA00023136"/>
    </source>
</evidence>
<keyword evidence="3 6" id="KW-0812">Transmembrane</keyword>
<name>A0A4Q0VZI6_9BACI</name>
<dbReference type="PANTHER" id="PTHR30618">
    <property type="entry name" value="NCS1 FAMILY PURINE/PYRIMIDINE TRANSPORTER"/>
    <property type="match status" value="1"/>
</dbReference>
<feature type="transmembrane region" description="Helical" evidence="6">
    <location>
        <begin position="26"/>
        <end position="44"/>
    </location>
</feature>
<dbReference type="Proteomes" id="UP000290649">
    <property type="component" value="Unassembled WGS sequence"/>
</dbReference>
<sequence>MDKKESYLRSPDLLPTTQSGKKISPIGFAFIWVGMAVVLAAFAIGGTGVQSLSLGWVVFATIIGSIAIGLCMTLIGDIGVEHGLSFPVYMRAPFGTVGTHIPSIIRGFVASCWFGINTYFGSTAMNAILFVLIGFDNWFVCFLIFATIQVINTSLGIKAVERFADLAAPIIILISIWMYSTLSESALAQGREVWAWVESPVTGGAAFTAFIVVIMANMGFWGTLAADMPSLSRFFKAPLRERNWFKRNKTQIVGSLVALPITQTFMIIIGGVSYIAVSNYDPVVALQEAASGLVLGILLLMIVFAQWSTNISANLIPAATIYSNVGGPKVPFWAGVVAAGVIGTIVQPWSLFGIIIPALLIVGGILSAIVGILFADYYLLRKRRVNVQDLYKDNGQYRYYNGFNMAGFIAWILGGGSAYFLSNYSFIVGFLVGSVTYYFLAKYWWFSKYEQAEITDPNDEKYLGITVGRYWEVDEAPETVEVPVGGAVIPGEKA</sequence>
<dbReference type="Pfam" id="PF02133">
    <property type="entry name" value="Transp_cyt_pur"/>
    <property type="match status" value="1"/>
</dbReference>
<dbReference type="Gene3D" id="1.10.4160.10">
    <property type="entry name" value="Hydantoin permease"/>
    <property type="match status" value="1"/>
</dbReference>
<feature type="transmembrane region" description="Helical" evidence="6">
    <location>
        <begin position="56"/>
        <end position="80"/>
    </location>
</feature>